<dbReference type="Proteomes" id="UP001186944">
    <property type="component" value="Unassembled WGS sequence"/>
</dbReference>
<organism evidence="1 2">
    <name type="scientific">Pinctada imbricata</name>
    <name type="common">Atlantic pearl-oyster</name>
    <name type="synonym">Pinctada martensii</name>
    <dbReference type="NCBI Taxonomy" id="66713"/>
    <lineage>
        <taxon>Eukaryota</taxon>
        <taxon>Metazoa</taxon>
        <taxon>Spiralia</taxon>
        <taxon>Lophotrochozoa</taxon>
        <taxon>Mollusca</taxon>
        <taxon>Bivalvia</taxon>
        <taxon>Autobranchia</taxon>
        <taxon>Pteriomorphia</taxon>
        <taxon>Pterioida</taxon>
        <taxon>Pterioidea</taxon>
        <taxon>Pteriidae</taxon>
        <taxon>Pinctada</taxon>
    </lineage>
</organism>
<dbReference type="InterPro" id="IPR034505">
    <property type="entry name" value="Coproporphyrinogen-III_oxidase"/>
</dbReference>
<dbReference type="GO" id="GO:0005739">
    <property type="term" value="C:mitochondrion"/>
    <property type="evidence" value="ECO:0007669"/>
    <property type="project" value="TreeGrafter"/>
</dbReference>
<protein>
    <submittedName>
        <fullName evidence="1">Uncharacterized protein</fullName>
    </submittedName>
</protein>
<name>A0AA88XY61_PINIB</name>
<dbReference type="AlphaFoldDB" id="A0AA88XY61"/>
<keyword evidence="2" id="KW-1185">Reference proteome</keyword>
<dbReference type="SUPFAM" id="SSF102114">
    <property type="entry name" value="Radical SAM enzymes"/>
    <property type="match status" value="1"/>
</dbReference>
<dbReference type="EMBL" id="VSWD01000010">
    <property type="protein sequence ID" value="KAK3090540.1"/>
    <property type="molecule type" value="Genomic_DNA"/>
</dbReference>
<dbReference type="InterPro" id="IPR058240">
    <property type="entry name" value="rSAM_sf"/>
</dbReference>
<accession>A0AA88XY61</accession>
<proteinExistence type="predicted"/>
<reference evidence="1" key="1">
    <citation type="submission" date="2019-08" db="EMBL/GenBank/DDBJ databases">
        <title>The improved chromosome-level genome for the pearl oyster Pinctada fucata martensii using PacBio sequencing and Hi-C.</title>
        <authorList>
            <person name="Zheng Z."/>
        </authorList>
    </citation>
    <scope>NUCLEOTIDE SEQUENCE</scope>
    <source>
        <strain evidence="1">ZZ-2019</strain>
        <tissue evidence="1">Adductor muscle</tissue>
    </source>
</reference>
<comment type="caution">
    <text evidence="1">The sequence shown here is derived from an EMBL/GenBank/DDBJ whole genome shotgun (WGS) entry which is preliminary data.</text>
</comment>
<dbReference type="GO" id="GO:0006779">
    <property type="term" value="P:porphyrin-containing compound biosynthetic process"/>
    <property type="evidence" value="ECO:0007669"/>
    <property type="project" value="TreeGrafter"/>
</dbReference>
<sequence length="160" mass="18669">MAAKGSDWLMHFQLLCNHCTEFHDTLKKKILKGLIQIVHYQSFVCNSELSSVLQNLPDNDVMADLYMAAVEKLESQGLRRYEVSNFARKGHESQHNLGYWSGMQYIGIGPGAHGRFIPKGLGLTHREWRVQTLEPEFWMREVEKNEHATRKRKPLFQKER</sequence>
<dbReference type="GO" id="GO:0051539">
    <property type="term" value="F:4 iron, 4 sulfur cluster binding"/>
    <property type="evidence" value="ECO:0007669"/>
    <property type="project" value="TreeGrafter"/>
</dbReference>
<evidence type="ECO:0000313" key="2">
    <source>
        <dbReference type="Proteomes" id="UP001186944"/>
    </source>
</evidence>
<evidence type="ECO:0000313" key="1">
    <source>
        <dbReference type="EMBL" id="KAK3090540.1"/>
    </source>
</evidence>
<dbReference type="PANTHER" id="PTHR13932">
    <property type="entry name" value="COPROPORPHYRINIGEN III OXIDASE"/>
    <property type="match status" value="1"/>
</dbReference>
<dbReference type="PANTHER" id="PTHR13932:SF5">
    <property type="entry name" value="RADICAL S-ADENOSYL METHIONINE DOMAIN-CONTAINING PROTEIN 1, MITOCHONDRIAL"/>
    <property type="match status" value="1"/>
</dbReference>
<gene>
    <name evidence="1" type="ORF">FSP39_012560</name>
</gene>